<dbReference type="AlphaFoldDB" id="A0A0F9JZ34"/>
<name>A0A0F9JZ34_9ZZZZ</name>
<dbReference type="PANTHER" id="PTHR36456">
    <property type="entry name" value="UPF0232 PROTEIN SCO3875"/>
    <property type="match status" value="1"/>
</dbReference>
<dbReference type="Pfam" id="PF05258">
    <property type="entry name" value="DciA"/>
    <property type="match status" value="1"/>
</dbReference>
<gene>
    <name evidence="1" type="ORF">LCGC14_1394050</name>
</gene>
<reference evidence="1" key="1">
    <citation type="journal article" date="2015" name="Nature">
        <title>Complex archaea that bridge the gap between prokaryotes and eukaryotes.</title>
        <authorList>
            <person name="Spang A."/>
            <person name="Saw J.H."/>
            <person name="Jorgensen S.L."/>
            <person name="Zaremba-Niedzwiedzka K."/>
            <person name="Martijn J."/>
            <person name="Lind A.E."/>
            <person name="van Eijk R."/>
            <person name="Schleper C."/>
            <person name="Guy L."/>
            <person name="Ettema T.J."/>
        </authorList>
    </citation>
    <scope>NUCLEOTIDE SEQUENCE</scope>
</reference>
<dbReference type="EMBL" id="LAZR01009040">
    <property type="protein sequence ID" value="KKM75059.1"/>
    <property type="molecule type" value="Genomic_DNA"/>
</dbReference>
<dbReference type="PANTHER" id="PTHR36456:SF1">
    <property type="entry name" value="UPF0232 PROTEIN SCO3875"/>
    <property type="match status" value="1"/>
</dbReference>
<sequence>MLKVGAQIQRIARGLGFESSLRLSRIRGRWDEIFSGPLTLHAWPSRLDRHTLTIVVDSPAWLQQLSFLKDDIVPKLTEFGVRDIRFRSGDVPNRKPLKTLPSPRQLNNNDNSFIETEASHVNDDVLRGHIQRAIRAWAMRSPKSKR</sequence>
<proteinExistence type="predicted"/>
<accession>A0A0F9JZ34</accession>
<evidence type="ECO:0008006" key="2">
    <source>
        <dbReference type="Google" id="ProtNLM"/>
    </source>
</evidence>
<evidence type="ECO:0000313" key="1">
    <source>
        <dbReference type="EMBL" id="KKM75059.1"/>
    </source>
</evidence>
<protein>
    <recommendedName>
        <fullName evidence="2">DUF721 domain-containing protein</fullName>
    </recommendedName>
</protein>
<organism evidence="1">
    <name type="scientific">marine sediment metagenome</name>
    <dbReference type="NCBI Taxonomy" id="412755"/>
    <lineage>
        <taxon>unclassified sequences</taxon>
        <taxon>metagenomes</taxon>
        <taxon>ecological metagenomes</taxon>
    </lineage>
</organism>
<dbReference type="InterPro" id="IPR007922">
    <property type="entry name" value="DciA-like"/>
</dbReference>
<comment type="caution">
    <text evidence="1">The sequence shown here is derived from an EMBL/GenBank/DDBJ whole genome shotgun (WGS) entry which is preliminary data.</text>
</comment>